<reference evidence="1" key="1">
    <citation type="submission" date="2022-03" db="EMBL/GenBank/DDBJ databases">
        <authorList>
            <person name="Lindestad O."/>
        </authorList>
    </citation>
    <scope>NUCLEOTIDE SEQUENCE</scope>
</reference>
<name>A0A8S4R7D1_9NEOP</name>
<dbReference type="Proteomes" id="UP000838756">
    <property type="component" value="Unassembled WGS sequence"/>
</dbReference>
<evidence type="ECO:0000313" key="1">
    <source>
        <dbReference type="EMBL" id="CAH2232533.1"/>
    </source>
</evidence>
<protein>
    <submittedName>
        <fullName evidence="1">Jg18143 protein</fullName>
    </submittedName>
</protein>
<organism evidence="1 2">
    <name type="scientific">Pararge aegeria aegeria</name>
    <dbReference type="NCBI Taxonomy" id="348720"/>
    <lineage>
        <taxon>Eukaryota</taxon>
        <taxon>Metazoa</taxon>
        <taxon>Ecdysozoa</taxon>
        <taxon>Arthropoda</taxon>
        <taxon>Hexapoda</taxon>
        <taxon>Insecta</taxon>
        <taxon>Pterygota</taxon>
        <taxon>Neoptera</taxon>
        <taxon>Endopterygota</taxon>
        <taxon>Lepidoptera</taxon>
        <taxon>Glossata</taxon>
        <taxon>Ditrysia</taxon>
        <taxon>Papilionoidea</taxon>
        <taxon>Nymphalidae</taxon>
        <taxon>Satyrinae</taxon>
        <taxon>Satyrini</taxon>
        <taxon>Parargina</taxon>
        <taxon>Pararge</taxon>
    </lineage>
</organism>
<dbReference type="OrthoDB" id="7699631at2759"/>
<gene>
    <name evidence="1" type="primary">jg18143</name>
    <name evidence="1" type="ORF">PAEG_LOCUS10765</name>
</gene>
<comment type="caution">
    <text evidence="1">The sequence shown here is derived from an EMBL/GenBank/DDBJ whole genome shotgun (WGS) entry which is preliminary data.</text>
</comment>
<keyword evidence="2" id="KW-1185">Reference proteome</keyword>
<evidence type="ECO:0000313" key="2">
    <source>
        <dbReference type="Proteomes" id="UP000838756"/>
    </source>
</evidence>
<sequence length="71" mass="8229">MGKAETAERLPNLVTMRSSLQAELEKRFNFDENNKYLVATFDPRFKTSFLGLVQAERARRKNSSRSSETKM</sequence>
<dbReference type="AlphaFoldDB" id="A0A8S4R7D1"/>
<proteinExistence type="predicted"/>
<dbReference type="EMBL" id="CAKXAJ010024902">
    <property type="protein sequence ID" value="CAH2232533.1"/>
    <property type="molecule type" value="Genomic_DNA"/>
</dbReference>
<accession>A0A8S4R7D1</accession>